<name>J3P980_GAET3</name>
<evidence type="ECO:0000313" key="5">
    <source>
        <dbReference type="Proteomes" id="UP000006039"/>
    </source>
</evidence>
<evidence type="ECO:0000313" key="3">
    <source>
        <dbReference type="EMBL" id="EJT73216.1"/>
    </source>
</evidence>
<evidence type="ECO:0000256" key="1">
    <source>
        <dbReference type="SAM" id="MobiDB-lite"/>
    </source>
</evidence>
<sequence>MSSLKDRISAPLEAGTSLLDAQHLPPHVDAALQYVAKRLARKEMNVTLVVVKREEGEAPPQSHSMSVATSGDSDDESDGIIPIMLAPAPAAVAAVAASPPRRPSIMSTALGRLSRSSTQPILPTMRRASAAAAAAAAAATAKGLKRSTSSNSTNTGTPQPPATPAMSMTTMSTDVSGTTQTSPNPFGIHLVHTQELDARAERVLRQTIDKAERKFGLGTDWLPHAVEPAERGLADLLVRRSVAQNEVLFSADGLTLLSLDHLYTFKRALAAYTRTGCQRRLEDAVDELRRCVLANGRRRLQRSHLMRVYPGLSFAEHALFDVTKMYRRAYGGPLGDTGIECDPLSYSPPFEGGAMPAPAPAPAPAAAAAADSPPSSHSRSSGTVSYVVRPIRRNLSLIAAADAAPELPSLMLGDSAASIISQAAASAGISERDEDLAAVSRTGEFVRSERTSVSSAASTASRSAPSMPPTPTTTTTTMTNAAAVPIHRAAPCLKVKTLFATAASVAPTAAAAAVAGESEGQIGAM</sequence>
<dbReference type="RefSeq" id="XP_009226190.1">
    <property type="nucleotide sequence ID" value="XM_009227926.1"/>
</dbReference>
<feature type="region of interest" description="Disordered" evidence="1">
    <location>
        <begin position="350"/>
        <end position="383"/>
    </location>
</feature>
<reference evidence="5" key="1">
    <citation type="submission" date="2010-07" db="EMBL/GenBank/DDBJ databases">
        <title>The genome sequence of Gaeumannomyces graminis var. tritici strain R3-111a-1.</title>
        <authorList>
            <consortium name="The Broad Institute Genome Sequencing Platform"/>
            <person name="Ma L.-J."/>
            <person name="Dead R."/>
            <person name="Young S."/>
            <person name="Zeng Q."/>
            <person name="Koehrsen M."/>
            <person name="Alvarado L."/>
            <person name="Berlin A."/>
            <person name="Chapman S.B."/>
            <person name="Chen Z."/>
            <person name="Freedman E."/>
            <person name="Gellesch M."/>
            <person name="Goldberg J."/>
            <person name="Griggs A."/>
            <person name="Gujja S."/>
            <person name="Heilman E.R."/>
            <person name="Heiman D."/>
            <person name="Hepburn T."/>
            <person name="Howarth C."/>
            <person name="Jen D."/>
            <person name="Larson L."/>
            <person name="Mehta T."/>
            <person name="Neiman D."/>
            <person name="Pearson M."/>
            <person name="Roberts A."/>
            <person name="Saif S."/>
            <person name="Shea T."/>
            <person name="Shenoy N."/>
            <person name="Sisk P."/>
            <person name="Stolte C."/>
            <person name="Sykes S."/>
            <person name="Walk T."/>
            <person name="White J."/>
            <person name="Yandava C."/>
            <person name="Haas B."/>
            <person name="Nusbaum C."/>
            <person name="Birren B."/>
        </authorList>
    </citation>
    <scope>NUCLEOTIDE SEQUENCE [LARGE SCALE GENOMIC DNA]</scope>
    <source>
        <strain evidence="5">R3-111a-1</strain>
    </source>
</reference>
<feature type="compositionally biased region" description="Low complexity" evidence="1">
    <location>
        <begin position="142"/>
        <end position="157"/>
    </location>
</feature>
<dbReference type="eggNOG" id="ENOG502S6GP">
    <property type="taxonomic scope" value="Eukaryota"/>
</dbReference>
<feature type="region of interest" description="Disordered" evidence="1">
    <location>
        <begin position="449"/>
        <end position="476"/>
    </location>
</feature>
<reference evidence="4" key="5">
    <citation type="submission" date="2018-04" db="UniProtKB">
        <authorList>
            <consortium name="EnsemblFungi"/>
        </authorList>
    </citation>
    <scope>IDENTIFICATION</scope>
    <source>
        <strain evidence="4">R3-111a-1</strain>
    </source>
</reference>
<accession>J3P980</accession>
<dbReference type="OrthoDB" id="5350192at2759"/>
<feature type="domain" description="DUF7582" evidence="2">
    <location>
        <begin position="184"/>
        <end position="331"/>
    </location>
</feature>
<dbReference type="Pfam" id="PF24483">
    <property type="entry name" value="DUF7582"/>
    <property type="match status" value="1"/>
</dbReference>
<dbReference type="GeneID" id="20350522"/>
<protein>
    <recommendedName>
        <fullName evidence="2">DUF7582 domain-containing protein</fullName>
    </recommendedName>
</protein>
<organism evidence="3">
    <name type="scientific">Gaeumannomyces tritici (strain R3-111a-1)</name>
    <name type="common">Wheat and barley take-all root rot fungus</name>
    <name type="synonym">Gaeumannomyces graminis var. tritici</name>
    <dbReference type="NCBI Taxonomy" id="644352"/>
    <lineage>
        <taxon>Eukaryota</taxon>
        <taxon>Fungi</taxon>
        <taxon>Dikarya</taxon>
        <taxon>Ascomycota</taxon>
        <taxon>Pezizomycotina</taxon>
        <taxon>Sordariomycetes</taxon>
        <taxon>Sordariomycetidae</taxon>
        <taxon>Magnaporthales</taxon>
        <taxon>Magnaporthaceae</taxon>
        <taxon>Gaeumannomyces</taxon>
    </lineage>
</organism>
<reference evidence="3" key="2">
    <citation type="submission" date="2010-07" db="EMBL/GenBank/DDBJ databases">
        <authorList>
            <consortium name="The Broad Institute Genome Sequencing Platform"/>
            <consortium name="Broad Institute Genome Sequencing Center for Infectious Disease"/>
            <person name="Ma L.-J."/>
            <person name="Dead R."/>
            <person name="Young S."/>
            <person name="Zeng Q."/>
            <person name="Koehrsen M."/>
            <person name="Alvarado L."/>
            <person name="Berlin A."/>
            <person name="Chapman S.B."/>
            <person name="Chen Z."/>
            <person name="Freedman E."/>
            <person name="Gellesch M."/>
            <person name="Goldberg J."/>
            <person name="Griggs A."/>
            <person name="Gujja S."/>
            <person name="Heilman E.R."/>
            <person name="Heiman D."/>
            <person name="Hepburn T."/>
            <person name="Howarth C."/>
            <person name="Jen D."/>
            <person name="Larson L."/>
            <person name="Mehta T."/>
            <person name="Neiman D."/>
            <person name="Pearson M."/>
            <person name="Roberts A."/>
            <person name="Saif S."/>
            <person name="Shea T."/>
            <person name="Shenoy N."/>
            <person name="Sisk P."/>
            <person name="Stolte C."/>
            <person name="Sykes S."/>
            <person name="Walk T."/>
            <person name="White J."/>
            <person name="Yandava C."/>
            <person name="Haas B."/>
            <person name="Nusbaum C."/>
            <person name="Birren B."/>
        </authorList>
    </citation>
    <scope>NUCLEOTIDE SEQUENCE</scope>
    <source>
        <strain evidence="3">R3-111a-1</strain>
    </source>
</reference>
<reference evidence="4" key="4">
    <citation type="journal article" date="2015" name="G3 (Bethesda)">
        <title>Genome sequences of three phytopathogenic species of the Magnaporthaceae family of fungi.</title>
        <authorList>
            <person name="Okagaki L.H."/>
            <person name="Nunes C.C."/>
            <person name="Sailsbery J."/>
            <person name="Clay B."/>
            <person name="Brown D."/>
            <person name="John T."/>
            <person name="Oh Y."/>
            <person name="Young N."/>
            <person name="Fitzgerald M."/>
            <person name="Haas B.J."/>
            <person name="Zeng Q."/>
            <person name="Young S."/>
            <person name="Adiconis X."/>
            <person name="Fan L."/>
            <person name="Levin J.Z."/>
            <person name="Mitchell T.K."/>
            <person name="Okubara P.A."/>
            <person name="Farman M.L."/>
            <person name="Kohn L.M."/>
            <person name="Birren B."/>
            <person name="Ma L.-J."/>
            <person name="Dean R.A."/>
        </authorList>
    </citation>
    <scope>NUCLEOTIDE SEQUENCE</scope>
    <source>
        <strain evidence="4">R3-111a-1</strain>
    </source>
</reference>
<evidence type="ECO:0000313" key="4">
    <source>
        <dbReference type="EnsemblFungi" id="EJT73216"/>
    </source>
</evidence>
<feature type="compositionally biased region" description="Low complexity" evidence="1">
    <location>
        <begin position="164"/>
        <end position="173"/>
    </location>
</feature>
<dbReference type="STRING" id="644352.J3P980"/>
<feature type="compositionally biased region" description="Polar residues" evidence="1">
    <location>
        <begin position="174"/>
        <end position="184"/>
    </location>
</feature>
<feature type="compositionally biased region" description="Low complexity" evidence="1">
    <location>
        <begin position="451"/>
        <end position="465"/>
    </location>
</feature>
<feature type="compositionally biased region" description="Low complexity" evidence="1">
    <location>
        <begin position="364"/>
        <end position="381"/>
    </location>
</feature>
<dbReference type="EMBL" id="GL385399">
    <property type="protein sequence ID" value="EJT73216.1"/>
    <property type="molecule type" value="Genomic_DNA"/>
</dbReference>
<reference evidence="3" key="3">
    <citation type="submission" date="2010-09" db="EMBL/GenBank/DDBJ databases">
        <title>Annotation of Gaeumannomyces graminis var. tritici R3-111a-1.</title>
        <authorList>
            <consortium name="The Broad Institute Genome Sequencing Platform"/>
            <person name="Ma L.-J."/>
            <person name="Dead R."/>
            <person name="Young S.K."/>
            <person name="Zeng Q."/>
            <person name="Gargeya S."/>
            <person name="Fitzgerald M."/>
            <person name="Haas B."/>
            <person name="Abouelleil A."/>
            <person name="Alvarado L."/>
            <person name="Arachchi H.M."/>
            <person name="Berlin A."/>
            <person name="Brown A."/>
            <person name="Chapman S.B."/>
            <person name="Chen Z."/>
            <person name="Dunbar C."/>
            <person name="Freedman E."/>
            <person name="Gearin G."/>
            <person name="Gellesch M."/>
            <person name="Goldberg J."/>
            <person name="Griggs A."/>
            <person name="Gujja S."/>
            <person name="Heiman D."/>
            <person name="Howarth C."/>
            <person name="Larson L."/>
            <person name="Lui A."/>
            <person name="MacDonald P.J.P."/>
            <person name="Mehta T."/>
            <person name="Montmayeur A."/>
            <person name="Murphy C."/>
            <person name="Neiman D."/>
            <person name="Pearson M."/>
            <person name="Priest M."/>
            <person name="Roberts A."/>
            <person name="Saif S."/>
            <person name="Shea T."/>
            <person name="Shenoy N."/>
            <person name="Sisk P."/>
            <person name="Stolte C."/>
            <person name="Sykes S."/>
            <person name="Yandava C."/>
            <person name="Wortman J."/>
            <person name="Nusbaum C."/>
            <person name="Birren B."/>
        </authorList>
    </citation>
    <scope>NUCLEOTIDE SEQUENCE</scope>
    <source>
        <strain evidence="3">R3-111a-1</strain>
    </source>
</reference>
<dbReference type="AlphaFoldDB" id="J3P980"/>
<feature type="region of interest" description="Disordered" evidence="1">
    <location>
        <begin position="142"/>
        <end position="186"/>
    </location>
</feature>
<feature type="region of interest" description="Disordered" evidence="1">
    <location>
        <begin position="54"/>
        <end position="77"/>
    </location>
</feature>
<keyword evidence="5" id="KW-1185">Reference proteome</keyword>
<dbReference type="EnsemblFungi" id="EJT73216">
    <property type="protein sequence ID" value="EJT73216"/>
    <property type="gene ID" value="GGTG_10064"/>
</dbReference>
<evidence type="ECO:0000259" key="2">
    <source>
        <dbReference type="Pfam" id="PF24483"/>
    </source>
</evidence>
<dbReference type="Proteomes" id="UP000006039">
    <property type="component" value="Unassembled WGS sequence"/>
</dbReference>
<dbReference type="InterPro" id="IPR056004">
    <property type="entry name" value="DUF7582"/>
</dbReference>
<gene>
    <name evidence="4" type="primary">20350522</name>
    <name evidence="3" type="ORF">GGTG_10064</name>
</gene>
<dbReference type="VEuPathDB" id="FungiDB:GGTG_10064"/>
<proteinExistence type="predicted"/>
<dbReference type="HOGENOM" id="CLU_518780_0_0_1"/>